<feature type="domain" description="ATPase AAA-type core" evidence="1">
    <location>
        <begin position="158"/>
        <end position="284"/>
    </location>
</feature>
<dbReference type="Gene3D" id="3.40.50.300">
    <property type="entry name" value="P-loop containing nucleotide triphosphate hydrolases"/>
    <property type="match status" value="1"/>
</dbReference>
<reference evidence="2" key="1">
    <citation type="journal article" date="2020" name="Nature">
        <title>Giant virus diversity and host interactions through global metagenomics.</title>
        <authorList>
            <person name="Schulz F."/>
            <person name="Roux S."/>
            <person name="Paez-Espino D."/>
            <person name="Jungbluth S."/>
            <person name="Walsh D.A."/>
            <person name="Denef V.J."/>
            <person name="McMahon K.D."/>
            <person name="Konstantinidis K.T."/>
            <person name="Eloe-Fadrosh E.A."/>
            <person name="Kyrpides N.C."/>
            <person name="Woyke T."/>
        </authorList>
    </citation>
    <scope>NUCLEOTIDE SEQUENCE</scope>
    <source>
        <strain evidence="2">GVMAG-M-3300023179-132</strain>
    </source>
</reference>
<dbReference type="AlphaFoldDB" id="A0A6C0E5T2"/>
<name>A0A6C0E5T2_9ZZZZ</name>
<dbReference type="GO" id="GO:0016887">
    <property type="term" value="F:ATP hydrolysis activity"/>
    <property type="evidence" value="ECO:0007669"/>
    <property type="project" value="InterPro"/>
</dbReference>
<protein>
    <recommendedName>
        <fullName evidence="1">ATPase AAA-type core domain-containing protein</fullName>
    </recommendedName>
</protein>
<dbReference type="SUPFAM" id="SSF52540">
    <property type="entry name" value="P-loop containing nucleoside triphosphate hydrolases"/>
    <property type="match status" value="1"/>
</dbReference>
<dbReference type="InterPro" id="IPR003959">
    <property type="entry name" value="ATPase_AAA_core"/>
</dbReference>
<evidence type="ECO:0000313" key="2">
    <source>
        <dbReference type="EMBL" id="QHT23813.1"/>
    </source>
</evidence>
<dbReference type="EMBL" id="MN739735">
    <property type="protein sequence ID" value="QHT23813.1"/>
    <property type="molecule type" value="Genomic_DNA"/>
</dbReference>
<proteinExistence type="predicted"/>
<dbReference type="GO" id="GO:0005524">
    <property type="term" value="F:ATP binding"/>
    <property type="evidence" value="ECO:0007669"/>
    <property type="project" value="InterPro"/>
</dbReference>
<accession>A0A6C0E5T2</accession>
<dbReference type="Pfam" id="PF00004">
    <property type="entry name" value="AAA"/>
    <property type="match status" value="1"/>
</dbReference>
<sequence length="295" mass="33664">MSNMFGIRYYIVRKDDEKTRAIAKVLQTKTINSVTLFQHGNFYPSGYFINWSCVGYYNYMDMGDNVSSEIHIFTTTKYFQTLFETEKTSVSFTNKTITKDTTPPQALTIYSRSGSYTCGYYTRMRVDLCNLEAKGKQIEITDDICNIFQREKRGVFFIHGISGAGKSTIGYLVANKLKGAFCHTFNPTDPGDTLSSLLRDSVPTDDTPTIILIEEANTMIHALHDGKIQKHKNVTTCIHNKTTYNTFMDDLIFYKNVAIIMTSNESKESIDALDPSYLRERRVDGYYSMMDIISL</sequence>
<dbReference type="InterPro" id="IPR027417">
    <property type="entry name" value="P-loop_NTPase"/>
</dbReference>
<evidence type="ECO:0000259" key="1">
    <source>
        <dbReference type="Pfam" id="PF00004"/>
    </source>
</evidence>
<organism evidence="2">
    <name type="scientific">viral metagenome</name>
    <dbReference type="NCBI Taxonomy" id="1070528"/>
    <lineage>
        <taxon>unclassified sequences</taxon>
        <taxon>metagenomes</taxon>
        <taxon>organismal metagenomes</taxon>
    </lineage>
</organism>